<keyword evidence="3" id="KW-1185">Reference proteome</keyword>
<dbReference type="AlphaFoldDB" id="A0A0M1N1U4"/>
<dbReference type="InterPro" id="IPR036390">
    <property type="entry name" value="WH_DNA-bd_sf"/>
</dbReference>
<dbReference type="PANTHER" id="PTHR43252:SF2">
    <property type="entry name" value="TRANSCRIPTION REGULATOR, PADR-LIKE FAMILY"/>
    <property type="match status" value="1"/>
</dbReference>
<protein>
    <submittedName>
        <fullName evidence="2">PadR family transcriptional regulator</fullName>
    </submittedName>
</protein>
<dbReference type="PATRIC" id="fig|1705565.3.peg.1437"/>
<dbReference type="SUPFAM" id="SSF46785">
    <property type="entry name" value="Winged helix' DNA-binding domain"/>
    <property type="match status" value="1"/>
</dbReference>
<sequence>MTNLILLSFLRERPMHGYEIQQLIQASRMDLWTNVLSGSIYYALNKMEHDGLIAAAAEERTGARLRKIYSITDAGEQLFQKMIRDTLTLPPHTVKSDFSLGLVWIESIPKQEAVELLQQNLKQVEESLAQWHAGKEIKGQYGLSKIAMATFDNAISILEQDIIFLNKIIALVQE</sequence>
<accession>A0A0M1N1U4</accession>
<dbReference type="Pfam" id="PF03551">
    <property type="entry name" value="PadR"/>
    <property type="match status" value="1"/>
</dbReference>
<name>A0A0M1N1U4_9BACL</name>
<dbReference type="EMBL" id="LIUT01000008">
    <property type="protein sequence ID" value="KOR76123.1"/>
    <property type="molecule type" value="Genomic_DNA"/>
</dbReference>
<dbReference type="Gene3D" id="1.10.10.10">
    <property type="entry name" value="Winged helix-like DNA-binding domain superfamily/Winged helix DNA-binding domain"/>
    <property type="match status" value="1"/>
</dbReference>
<reference evidence="3" key="1">
    <citation type="submission" date="2015-08" db="EMBL/GenBank/DDBJ databases">
        <title>Genome sequencing project for genomic taxonomy and phylogenomics of Bacillus-like bacteria.</title>
        <authorList>
            <person name="Liu B."/>
            <person name="Wang J."/>
            <person name="Zhu Y."/>
            <person name="Liu G."/>
            <person name="Chen Q."/>
            <person name="Chen Z."/>
            <person name="Lan J."/>
            <person name="Che J."/>
            <person name="Ge C."/>
            <person name="Shi H."/>
            <person name="Pan Z."/>
            <person name="Liu X."/>
        </authorList>
    </citation>
    <scope>NUCLEOTIDE SEQUENCE [LARGE SCALE GENOMIC DNA]</scope>
    <source>
        <strain evidence="3">FJAT-22460</strain>
    </source>
</reference>
<organism evidence="2 3">
    <name type="scientific">Paenibacillus solani</name>
    <dbReference type="NCBI Taxonomy" id="1705565"/>
    <lineage>
        <taxon>Bacteria</taxon>
        <taxon>Bacillati</taxon>
        <taxon>Bacillota</taxon>
        <taxon>Bacilli</taxon>
        <taxon>Bacillales</taxon>
        <taxon>Paenibacillaceae</taxon>
        <taxon>Paenibacillus</taxon>
    </lineage>
</organism>
<dbReference type="InterPro" id="IPR005149">
    <property type="entry name" value="Tscrpt_reg_PadR_N"/>
</dbReference>
<dbReference type="OrthoDB" id="9808762at2"/>
<evidence type="ECO:0000259" key="1">
    <source>
        <dbReference type="Pfam" id="PF03551"/>
    </source>
</evidence>
<evidence type="ECO:0000313" key="3">
    <source>
        <dbReference type="Proteomes" id="UP000036932"/>
    </source>
</evidence>
<evidence type="ECO:0000313" key="2">
    <source>
        <dbReference type="EMBL" id="KOR76123.1"/>
    </source>
</evidence>
<dbReference type="RefSeq" id="WP_054405283.1">
    <property type="nucleotide sequence ID" value="NZ_LIUT01000008.1"/>
</dbReference>
<dbReference type="InterPro" id="IPR036388">
    <property type="entry name" value="WH-like_DNA-bd_sf"/>
</dbReference>
<gene>
    <name evidence="2" type="ORF">AM231_26170</name>
</gene>
<dbReference type="Proteomes" id="UP000036932">
    <property type="component" value="Unassembled WGS sequence"/>
</dbReference>
<dbReference type="PANTHER" id="PTHR43252">
    <property type="entry name" value="TRANSCRIPTIONAL REGULATOR YQJI"/>
    <property type="match status" value="1"/>
</dbReference>
<feature type="domain" description="Transcription regulator PadR N-terminal" evidence="1">
    <location>
        <begin position="6"/>
        <end position="80"/>
    </location>
</feature>
<comment type="caution">
    <text evidence="2">The sequence shown here is derived from an EMBL/GenBank/DDBJ whole genome shotgun (WGS) entry which is preliminary data.</text>
</comment>
<proteinExistence type="predicted"/>